<evidence type="ECO:0000313" key="1">
    <source>
        <dbReference type="EMBL" id="KAJ0017757.1"/>
    </source>
</evidence>
<dbReference type="EMBL" id="CM047747">
    <property type="protein sequence ID" value="KAJ0017757.1"/>
    <property type="molecule type" value="Genomic_DNA"/>
</dbReference>
<proteinExistence type="predicted"/>
<sequence>MLYSKVICYLYNSCVMRIKMR</sequence>
<dbReference type="Proteomes" id="UP001163603">
    <property type="component" value="Chromosome 12"/>
</dbReference>
<protein>
    <submittedName>
        <fullName evidence="1">Uncharacterized protein</fullName>
    </submittedName>
</protein>
<organism evidence="1 2">
    <name type="scientific">Pistacia integerrima</name>
    <dbReference type="NCBI Taxonomy" id="434235"/>
    <lineage>
        <taxon>Eukaryota</taxon>
        <taxon>Viridiplantae</taxon>
        <taxon>Streptophyta</taxon>
        <taxon>Embryophyta</taxon>
        <taxon>Tracheophyta</taxon>
        <taxon>Spermatophyta</taxon>
        <taxon>Magnoliopsida</taxon>
        <taxon>eudicotyledons</taxon>
        <taxon>Gunneridae</taxon>
        <taxon>Pentapetalae</taxon>
        <taxon>rosids</taxon>
        <taxon>malvids</taxon>
        <taxon>Sapindales</taxon>
        <taxon>Anacardiaceae</taxon>
        <taxon>Pistacia</taxon>
    </lineage>
</organism>
<accession>A0ACC0XI71</accession>
<name>A0ACC0XI71_9ROSI</name>
<evidence type="ECO:0000313" key="2">
    <source>
        <dbReference type="Proteomes" id="UP001163603"/>
    </source>
</evidence>
<gene>
    <name evidence="1" type="ORF">Pint_11932</name>
</gene>
<comment type="caution">
    <text evidence="1">The sequence shown here is derived from an EMBL/GenBank/DDBJ whole genome shotgun (WGS) entry which is preliminary data.</text>
</comment>
<keyword evidence="2" id="KW-1185">Reference proteome</keyword>
<reference evidence="2" key="1">
    <citation type="journal article" date="2023" name="G3 (Bethesda)">
        <title>Genome assembly and association tests identify interacting loci associated with vigor, precocity, and sex in interspecific pistachio rootstocks.</title>
        <authorList>
            <person name="Palmer W."/>
            <person name="Jacygrad E."/>
            <person name="Sagayaradj S."/>
            <person name="Cavanaugh K."/>
            <person name="Han R."/>
            <person name="Bertier L."/>
            <person name="Beede B."/>
            <person name="Kafkas S."/>
            <person name="Golino D."/>
            <person name="Preece J."/>
            <person name="Michelmore R."/>
        </authorList>
    </citation>
    <scope>NUCLEOTIDE SEQUENCE [LARGE SCALE GENOMIC DNA]</scope>
</reference>